<reference evidence="1 2" key="1">
    <citation type="journal article" date="2015" name="Genome Biol.">
        <title>Comparative genomics of Steinernema reveals deeply conserved gene regulatory networks.</title>
        <authorList>
            <person name="Dillman A.R."/>
            <person name="Macchietto M."/>
            <person name="Porter C.F."/>
            <person name="Rogers A."/>
            <person name="Williams B."/>
            <person name="Antoshechkin I."/>
            <person name="Lee M.M."/>
            <person name="Goodwin Z."/>
            <person name="Lu X."/>
            <person name="Lewis E.E."/>
            <person name="Goodrich-Blair H."/>
            <person name="Stock S.P."/>
            <person name="Adams B.J."/>
            <person name="Sternberg P.W."/>
            <person name="Mortazavi A."/>
        </authorList>
    </citation>
    <scope>NUCLEOTIDE SEQUENCE [LARGE SCALE GENOMIC DNA]</scope>
    <source>
        <strain evidence="1 2">ALL</strain>
    </source>
</reference>
<name>A0A4U5NGW1_STECR</name>
<evidence type="ECO:0000313" key="1">
    <source>
        <dbReference type="EMBL" id="TKR81923.1"/>
    </source>
</evidence>
<accession>A0A4U5NGW1</accession>
<proteinExistence type="predicted"/>
<dbReference type="AlphaFoldDB" id="A0A4U5NGW1"/>
<dbReference type="EMBL" id="AZBU02000004">
    <property type="protein sequence ID" value="TKR81923.1"/>
    <property type="molecule type" value="Genomic_DNA"/>
</dbReference>
<keyword evidence="2" id="KW-1185">Reference proteome</keyword>
<organism evidence="1 2">
    <name type="scientific">Steinernema carpocapsae</name>
    <name type="common">Entomopathogenic nematode</name>
    <dbReference type="NCBI Taxonomy" id="34508"/>
    <lineage>
        <taxon>Eukaryota</taxon>
        <taxon>Metazoa</taxon>
        <taxon>Ecdysozoa</taxon>
        <taxon>Nematoda</taxon>
        <taxon>Chromadorea</taxon>
        <taxon>Rhabditida</taxon>
        <taxon>Tylenchina</taxon>
        <taxon>Panagrolaimomorpha</taxon>
        <taxon>Strongyloidoidea</taxon>
        <taxon>Steinernematidae</taxon>
        <taxon>Steinernema</taxon>
    </lineage>
</organism>
<sequence length="85" mass="9906">MAYLKSSKLTIVGIGKTTPNRIKKQEQRQEYLQQVAMLFLEMLEFPRSFSLYLHFPINNDELLESITFDVVSLCFCYANFSISLC</sequence>
<comment type="caution">
    <text evidence="1">The sequence shown here is derived from an EMBL/GenBank/DDBJ whole genome shotgun (WGS) entry which is preliminary data.</text>
</comment>
<protein>
    <submittedName>
        <fullName evidence="1">Uncharacterized protein</fullName>
    </submittedName>
</protein>
<evidence type="ECO:0000313" key="2">
    <source>
        <dbReference type="Proteomes" id="UP000298663"/>
    </source>
</evidence>
<gene>
    <name evidence="1" type="ORF">L596_015718</name>
</gene>
<dbReference type="Proteomes" id="UP000298663">
    <property type="component" value="Unassembled WGS sequence"/>
</dbReference>
<reference evidence="1 2" key="2">
    <citation type="journal article" date="2019" name="G3 (Bethesda)">
        <title>Hybrid Assembly of the Genome of the Entomopathogenic Nematode Steinernema carpocapsae Identifies the X-Chromosome.</title>
        <authorList>
            <person name="Serra L."/>
            <person name="Macchietto M."/>
            <person name="Macias-Munoz A."/>
            <person name="McGill C.J."/>
            <person name="Rodriguez I.M."/>
            <person name="Rodriguez B."/>
            <person name="Murad R."/>
            <person name="Mortazavi A."/>
        </authorList>
    </citation>
    <scope>NUCLEOTIDE SEQUENCE [LARGE SCALE GENOMIC DNA]</scope>
    <source>
        <strain evidence="1 2">ALL</strain>
    </source>
</reference>